<evidence type="ECO:0000313" key="3">
    <source>
        <dbReference type="Proteomes" id="UP000610594"/>
    </source>
</evidence>
<feature type="transmembrane region" description="Helical" evidence="1">
    <location>
        <begin position="70"/>
        <end position="89"/>
    </location>
</feature>
<organism evidence="2 3">
    <name type="scientific">Massilia genomosp. 1</name>
    <dbReference type="NCBI Taxonomy" id="2609280"/>
    <lineage>
        <taxon>Bacteria</taxon>
        <taxon>Pseudomonadati</taxon>
        <taxon>Pseudomonadota</taxon>
        <taxon>Betaproteobacteria</taxon>
        <taxon>Burkholderiales</taxon>
        <taxon>Oxalobacteraceae</taxon>
        <taxon>Telluria group</taxon>
        <taxon>Massilia</taxon>
    </lineage>
</organism>
<evidence type="ECO:0000313" key="2">
    <source>
        <dbReference type="EMBL" id="NHZ67310.1"/>
    </source>
</evidence>
<accession>A0ABX0N5J3</accession>
<sequence>DMPLIETGIDTTTEAALCVVVAVYLLATMFNLRIPDTLAKYAHQERNPARLIADFANCSSLLWKDKLGQISLAVTTLFWGAGATLQFIVRKWA</sequence>
<dbReference type="EMBL" id="WHJF01000554">
    <property type="protein sequence ID" value="NHZ67310.1"/>
    <property type="molecule type" value="Genomic_DNA"/>
</dbReference>
<keyword evidence="1" id="KW-0812">Transmembrane</keyword>
<feature type="non-terminal residue" evidence="2">
    <location>
        <position position="1"/>
    </location>
</feature>
<dbReference type="Proteomes" id="UP000610594">
    <property type="component" value="Unassembled WGS sequence"/>
</dbReference>
<keyword evidence="1" id="KW-1133">Transmembrane helix</keyword>
<protein>
    <submittedName>
        <fullName evidence="2">Lysophospholipid transporter LplT</fullName>
    </submittedName>
</protein>
<keyword evidence="1" id="KW-0472">Membrane</keyword>
<feature type="transmembrane region" description="Helical" evidence="1">
    <location>
        <begin position="12"/>
        <end position="32"/>
    </location>
</feature>
<keyword evidence="3" id="KW-1185">Reference proteome</keyword>
<reference evidence="2 3" key="1">
    <citation type="submission" date="2019-10" db="EMBL/GenBank/DDBJ databases">
        <title>Taxonomy of Antarctic Massilia spp.: description of Massilia rubra sp. nov., Massilia aquatica sp. nov., Massilia mucilaginosa sp. nov., Massilia frigida sp. nov. isolated from streams, lakes and regoliths.</title>
        <authorList>
            <person name="Holochova P."/>
            <person name="Sedlacek I."/>
            <person name="Kralova S."/>
            <person name="Maslanova I."/>
            <person name="Busse H.-J."/>
            <person name="Stankova E."/>
            <person name="Vrbovska V."/>
            <person name="Kovarovic V."/>
            <person name="Bartak M."/>
            <person name="Svec P."/>
            <person name="Pantucek R."/>
        </authorList>
    </citation>
    <scope>NUCLEOTIDE SEQUENCE [LARGE SCALE GENOMIC DNA]</scope>
    <source>
        <strain evidence="2 3">CCM 8694</strain>
    </source>
</reference>
<name>A0ABX0N5J3_9BURK</name>
<feature type="non-terminal residue" evidence="2">
    <location>
        <position position="93"/>
    </location>
</feature>
<evidence type="ECO:0000256" key="1">
    <source>
        <dbReference type="SAM" id="Phobius"/>
    </source>
</evidence>
<proteinExistence type="predicted"/>
<gene>
    <name evidence="2" type="ORF">F1735_34620</name>
</gene>
<comment type="caution">
    <text evidence="2">The sequence shown here is derived from an EMBL/GenBank/DDBJ whole genome shotgun (WGS) entry which is preliminary data.</text>
</comment>